<name>A0A0N4YCE6_NIPBR</name>
<proteinExistence type="predicted"/>
<dbReference type="STRING" id="27835.A0A0N4YCE6"/>
<reference evidence="4" key="1">
    <citation type="submission" date="2017-02" db="UniProtKB">
        <authorList>
            <consortium name="WormBaseParasite"/>
        </authorList>
    </citation>
    <scope>IDENTIFICATION</scope>
</reference>
<organism evidence="4">
    <name type="scientific">Nippostrongylus brasiliensis</name>
    <name type="common">Rat hookworm</name>
    <dbReference type="NCBI Taxonomy" id="27835"/>
    <lineage>
        <taxon>Eukaryota</taxon>
        <taxon>Metazoa</taxon>
        <taxon>Ecdysozoa</taxon>
        <taxon>Nematoda</taxon>
        <taxon>Chromadorea</taxon>
        <taxon>Rhabditida</taxon>
        <taxon>Rhabditina</taxon>
        <taxon>Rhabditomorpha</taxon>
        <taxon>Strongyloidea</taxon>
        <taxon>Heligmosomidae</taxon>
        <taxon>Nippostrongylus</taxon>
    </lineage>
</organism>
<evidence type="ECO:0000313" key="3">
    <source>
        <dbReference type="Proteomes" id="UP000271162"/>
    </source>
</evidence>
<dbReference type="EMBL" id="UYSL01021278">
    <property type="protein sequence ID" value="VDL77800.1"/>
    <property type="molecule type" value="Genomic_DNA"/>
</dbReference>
<keyword evidence="3" id="KW-1185">Reference proteome</keyword>
<gene>
    <name evidence="2" type="ORF">NBR_LOCUS14211</name>
</gene>
<feature type="compositionally biased region" description="Basic and acidic residues" evidence="1">
    <location>
        <begin position="74"/>
        <end position="89"/>
    </location>
</feature>
<accession>A0A0N4YCE6</accession>
<dbReference type="AlphaFoldDB" id="A0A0N4YCE6"/>
<evidence type="ECO:0000313" key="4">
    <source>
        <dbReference type="WBParaSite" id="NBR_0001421001-mRNA-1"/>
    </source>
</evidence>
<dbReference type="Proteomes" id="UP000271162">
    <property type="component" value="Unassembled WGS sequence"/>
</dbReference>
<evidence type="ECO:0000256" key="1">
    <source>
        <dbReference type="SAM" id="MobiDB-lite"/>
    </source>
</evidence>
<dbReference type="WBParaSite" id="NBR_0001421001-mRNA-1">
    <property type="protein sequence ID" value="NBR_0001421001-mRNA-1"/>
    <property type="gene ID" value="NBR_0001421001"/>
</dbReference>
<evidence type="ECO:0000313" key="2">
    <source>
        <dbReference type="EMBL" id="VDL77800.1"/>
    </source>
</evidence>
<feature type="region of interest" description="Disordered" evidence="1">
    <location>
        <begin position="49"/>
        <end position="89"/>
    </location>
</feature>
<sequence>MRMLGCMTFPVKRIMKKAREANDGYYIDENMTMDEVVVNEGGFFLLSPKRGERKSFPQNKMPPRSLRQSIPSHKLSDSGKDVVPEVSRRHSSRDLPELITFGEYFMLESRSGRAHRVTLPDVTTTTDTSDGCVPPSVPSERRCAVTQDLLRPDGNYNVRKCGSPCSPTV</sequence>
<protein>
    <submittedName>
        <fullName evidence="2 4">Uncharacterized protein</fullName>
    </submittedName>
</protein>
<reference evidence="2 3" key="2">
    <citation type="submission" date="2018-11" db="EMBL/GenBank/DDBJ databases">
        <authorList>
            <consortium name="Pathogen Informatics"/>
        </authorList>
    </citation>
    <scope>NUCLEOTIDE SEQUENCE [LARGE SCALE GENOMIC DNA]</scope>
</reference>